<gene>
    <name evidence="1" type="ORF">SC1083_1828</name>
</gene>
<dbReference type="PATRIC" id="fig|907488.3.peg.1800"/>
<comment type="caution">
    <text evidence="1">The sequence shown here is derived from an EMBL/GenBank/DDBJ whole genome shotgun (WGS) entry which is preliminary data.</text>
</comment>
<proteinExistence type="predicted"/>
<sequence>MSKYYERNPNSPFFHLMQDTSVEDKLSEEEKEHIVWVTKTNLISVDLETEKSTNDEEAYIIYSALNKCPSDEVAKNLLINSLGKERVNELGI</sequence>
<name>G4AAF5_AGGAC</name>
<protein>
    <submittedName>
        <fullName evidence="1">Uncharacterized protein</fullName>
    </submittedName>
</protein>
<dbReference type="Proteomes" id="UP000005508">
    <property type="component" value="Unassembled WGS sequence"/>
</dbReference>
<accession>G4AAF5</accession>
<dbReference type="SMR" id="G4AAF5"/>
<evidence type="ECO:0000313" key="2">
    <source>
        <dbReference type="Proteomes" id="UP000005508"/>
    </source>
</evidence>
<organism evidence="1 2">
    <name type="scientific">Aggregatibacter actinomycetemcomitans serotype e str. SC1083</name>
    <dbReference type="NCBI Taxonomy" id="907488"/>
    <lineage>
        <taxon>Bacteria</taxon>
        <taxon>Pseudomonadati</taxon>
        <taxon>Pseudomonadota</taxon>
        <taxon>Gammaproteobacteria</taxon>
        <taxon>Pasteurellales</taxon>
        <taxon>Pasteurellaceae</taxon>
        <taxon>Aggregatibacter</taxon>
    </lineage>
</organism>
<reference evidence="1 2" key="1">
    <citation type="submission" date="2010-10" db="EMBL/GenBank/DDBJ databases">
        <authorList>
            <person name="Chen C."/>
            <person name="Kittichotirat W."/>
            <person name="Asikainen S."/>
            <person name="Bumgarner R."/>
        </authorList>
    </citation>
    <scope>NUCLEOTIDE SEQUENCE [LARGE SCALE GENOMIC DNA]</scope>
    <source>
        <strain evidence="1 2">SC1083</strain>
    </source>
</reference>
<dbReference type="RefSeq" id="WP_005558844.1">
    <property type="nucleotide sequence ID" value="NZ_AEJM01000037.1"/>
</dbReference>
<evidence type="ECO:0000313" key="1">
    <source>
        <dbReference type="EMBL" id="EGY32812.1"/>
    </source>
</evidence>
<dbReference type="AlphaFoldDB" id="G4AAF5"/>
<dbReference type="EMBL" id="AEJM01000037">
    <property type="protein sequence ID" value="EGY32812.1"/>
    <property type="molecule type" value="Genomic_DNA"/>
</dbReference>